<dbReference type="EMBL" id="UGVI01000001">
    <property type="protein sequence ID" value="SUE16610.1"/>
    <property type="molecule type" value="Genomic_DNA"/>
</dbReference>
<name>A0A379M2S6_9NOCA</name>
<evidence type="ECO:0000313" key="2">
    <source>
        <dbReference type="Proteomes" id="UP000254569"/>
    </source>
</evidence>
<dbReference type="Proteomes" id="UP000254569">
    <property type="component" value="Unassembled WGS sequence"/>
</dbReference>
<evidence type="ECO:0000313" key="1">
    <source>
        <dbReference type="EMBL" id="SUE16610.1"/>
    </source>
</evidence>
<gene>
    <name evidence="1" type="ORF">NCTC13296_03496</name>
</gene>
<dbReference type="AlphaFoldDB" id="A0A379M2S6"/>
<proteinExistence type="predicted"/>
<evidence type="ECO:0008006" key="3">
    <source>
        <dbReference type="Google" id="ProtNLM"/>
    </source>
</evidence>
<protein>
    <recommendedName>
        <fullName evidence="3">HNH endonuclease</fullName>
    </recommendedName>
</protein>
<keyword evidence="2" id="KW-1185">Reference proteome</keyword>
<organism evidence="1 2">
    <name type="scientific">Rhodococcus gordoniae</name>
    <dbReference type="NCBI Taxonomy" id="223392"/>
    <lineage>
        <taxon>Bacteria</taxon>
        <taxon>Bacillati</taxon>
        <taxon>Actinomycetota</taxon>
        <taxon>Actinomycetes</taxon>
        <taxon>Mycobacteriales</taxon>
        <taxon>Nocardiaceae</taxon>
        <taxon>Rhodococcus</taxon>
    </lineage>
</organism>
<accession>A0A379M2S6</accession>
<reference evidence="1 2" key="1">
    <citation type="submission" date="2018-06" db="EMBL/GenBank/DDBJ databases">
        <authorList>
            <consortium name="Pathogen Informatics"/>
            <person name="Doyle S."/>
        </authorList>
    </citation>
    <scope>NUCLEOTIDE SEQUENCE [LARGE SCALE GENOMIC DNA]</scope>
    <source>
        <strain evidence="1 2">NCTC13296</strain>
    </source>
</reference>
<sequence length="270" mass="30811">MSNGRSKSCVFCGEAPPAVKMTNEHVLRNWFRQHMSGPDTRLRHRSWWMDEATGTRQVDHRDVGLNPWEVTVKRVCAPCNNGFLNDEIEKPIETTLLRLMRGQLTRLDPEDQKLIAIWAWKTSLVRALADSGPTTIPDSDFRYLRERIEPPSHVRVWLGSCEAPEDTWTRHSRFTIAQGPVGPSHGYITTLALGNLLLFIWSGPEEFLALVEGSIWPALDVKVAQVARVIWPVQDTIRWPSLPRMYQYEFHALTDQILQYALNTADVGGI</sequence>